<dbReference type="EMBL" id="UYJE01002570">
    <property type="protein sequence ID" value="VDI11928.1"/>
    <property type="molecule type" value="Genomic_DNA"/>
</dbReference>
<proteinExistence type="predicted"/>
<comment type="caution">
    <text evidence="1">The sequence shown here is derived from an EMBL/GenBank/DDBJ whole genome shotgun (WGS) entry which is preliminary data.</text>
</comment>
<sequence>MGEEKRQRDIRDFIKIYTEKSSIIEARIKEKELKEAKIIAEKEKIILDINNLGGKWTT</sequence>
<accession>A0A8B6D0U0</accession>
<dbReference type="OrthoDB" id="6116421at2759"/>
<evidence type="ECO:0000313" key="2">
    <source>
        <dbReference type="Proteomes" id="UP000596742"/>
    </source>
</evidence>
<gene>
    <name evidence="1" type="ORF">MGAL_10B010620</name>
</gene>
<evidence type="ECO:0000313" key="1">
    <source>
        <dbReference type="EMBL" id="VDI11928.1"/>
    </source>
</evidence>
<dbReference type="AlphaFoldDB" id="A0A8B6D0U0"/>
<keyword evidence="2" id="KW-1185">Reference proteome</keyword>
<name>A0A8B6D0U0_MYTGA</name>
<protein>
    <submittedName>
        <fullName evidence="1">Uncharacterized protein</fullName>
    </submittedName>
</protein>
<reference evidence="1" key="1">
    <citation type="submission" date="2018-11" db="EMBL/GenBank/DDBJ databases">
        <authorList>
            <person name="Alioto T."/>
            <person name="Alioto T."/>
        </authorList>
    </citation>
    <scope>NUCLEOTIDE SEQUENCE</scope>
</reference>
<organism evidence="1 2">
    <name type="scientific">Mytilus galloprovincialis</name>
    <name type="common">Mediterranean mussel</name>
    <dbReference type="NCBI Taxonomy" id="29158"/>
    <lineage>
        <taxon>Eukaryota</taxon>
        <taxon>Metazoa</taxon>
        <taxon>Spiralia</taxon>
        <taxon>Lophotrochozoa</taxon>
        <taxon>Mollusca</taxon>
        <taxon>Bivalvia</taxon>
        <taxon>Autobranchia</taxon>
        <taxon>Pteriomorphia</taxon>
        <taxon>Mytilida</taxon>
        <taxon>Mytiloidea</taxon>
        <taxon>Mytilidae</taxon>
        <taxon>Mytilinae</taxon>
        <taxon>Mytilus</taxon>
    </lineage>
</organism>
<dbReference type="Proteomes" id="UP000596742">
    <property type="component" value="Unassembled WGS sequence"/>
</dbReference>